<keyword evidence="2" id="KW-1185">Reference proteome</keyword>
<dbReference type="AlphaFoldDB" id="A0AAV3AKW5"/>
<evidence type="ECO:0000313" key="2">
    <source>
        <dbReference type="Proteomes" id="UP001181693"/>
    </source>
</evidence>
<dbReference type="EMBL" id="DYDO01000006">
    <property type="protein sequence ID" value="DBA23640.1"/>
    <property type="molecule type" value="Genomic_DNA"/>
</dbReference>
<reference evidence="1" key="1">
    <citation type="thesis" date="2020" institute="ProQuest LLC" country="789 East Eisenhower Parkway, Ann Arbor, MI, USA">
        <title>Comparative Genomics and Chromosome Evolution.</title>
        <authorList>
            <person name="Mudd A.B."/>
        </authorList>
    </citation>
    <scope>NUCLEOTIDE SEQUENCE</scope>
    <source>
        <strain evidence="1">1538</strain>
        <tissue evidence="1">Blood</tissue>
    </source>
</reference>
<comment type="caution">
    <text evidence="1">The sequence shown here is derived from an EMBL/GenBank/DDBJ whole genome shotgun (WGS) entry which is preliminary data.</text>
</comment>
<proteinExistence type="predicted"/>
<organism evidence="1 2">
    <name type="scientific">Pyxicephalus adspersus</name>
    <name type="common">African bullfrog</name>
    <dbReference type="NCBI Taxonomy" id="30357"/>
    <lineage>
        <taxon>Eukaryota</taxon>
        <taxon>Metazoa</taxon>
        <taxon>Chordata</taxon>
        <taxon>Craniata</taxon>
        <taxon>Vertebrata</taxon>
        <taxon>Euteleostomi</taxon>
        <taxon>Amphibia</taxon>
        <taxon>Batrachia</taxon>
        <taxon>Anura</taxon>
        <taxon>Neobatrachia</taxon>
        <taxon>Ranoidea</taxon>
        <taxon>Pyxicephalidae</taxon>
        <taxon>Pyxicephalinae</taxon>
        <taxon>Pyxicephalus</taxon>
    </lineage>
</organism>
<sequence>MEIQLRKESGYVHTSDYSNPIIVSGLITDENLVVYIARRPSWWIHGRRMILTKVKGRERSRVPLHRSYPSLLHRAELHCMYITHSYIVQFFVNGQKTKYCMLYADLKVQPYKKDRKVKNTVLCQSFLFTPK</sequence>
<name>A0AAV3AKW5_PYXAD</name>
<accession>A0AAV3AKW5</accession>
<gene>
    <name evidence="1" type="ORF">GDO54_014533</name>
</gene>
<protein>
    <submittedName>
        <fullName evidence="1">Uncharacterized protein</fullName>
    </submittedName>
</protein>
<dbReference type="Proteomes" id="UP001181693">
    <property type="component" value="Unassembled WGS sequence"/>
</dbReference>
<evidence type="ECO:0000313" key="1">
    <source>
        <dbReference type="EMBL" id="DBA23640.1"/>
    </source>
</evidence>